<dbReference type="Proteomes" id="UP000789920">
    <property type="component" value="Unassembled WGS sequence"/>
</dbReference>
<organism evidence="1 2">
    <name type="scientific">Racocetra persica</name>
    <dbReference type="NCBI Taxonomy" id="160502"/>
    <lineage>
        <taxon>Eukaryota</taxon>
        <taxon>Fungi</taxon>
        <taxon>Fungi incertae sedis</taxon>
        <taxon>Mucoromycota</taxon>
        <taxon>Glomeromycotina</taxon>
        <taxon>Glomeromycetes</taxon>
        <taxon>Diversisporales</taxon>
        <taxon>Gigasporaceae</taxon>
        <taxon>Racocetra</taxon>
    </lineage>
</organism>
<sequence>MSSKKSKETKTTLTNEQRKDIIKHKEKNPQISQADLDSWVKQTMGLTVHQTTISHLIKNKEEIRKNPIAKRQRTVQHPILQSQERIILSNEIIVKKAKSFAKSLNIPEDNHKFSHSWLYKFKQRHRLKRITKHGEDASVDEKVIRTAIPDLRETLKDYNLKDIYNMDETGFLEPDTMLATYESKKDNKLDILTTIKFIVRGWREVSSKTRKNCFQHTGILPLVQDNDEEPTTNDNDDDIMEEFDEEDDSVDMPQITYKEALDAIYQIKLYLIQQDLNYVVQTEHDVALSKLYELVKKLQNASFKQLNIETFFEPV</sequence>
<name>A0ACA9QLY7_9GLOM</name>
<evidence type="ECO:0000313" key="1">
    <source>
        <dbReference type="EMBL" id="CAG8758310.1"/>
    </source>
</evidence>
<dbReference type="EMBL" id="CAJVQC010035160">
    <property type="protein sequence ID" value="CAG8758310.1"/>
    <property type="molecule type" value="Genomic_DNA"/>
</dbReference>
<proteinExistence type="predicted"/>
<reference evidence="1" key="1">
    <citation type="submission" date="2021-06" db="EMBL/GenBank/DDBJ databases">
        <authorList>
            <person name="Kallberg Y."/>
            <person name="Tangrot J."/>
            <person name="Rosling A."/>
        </authorList>
    </citation>
    <scope>NUCLEOTIDE SEQUENCE</scope>
    <source>
        <strain evidence="1">MA461A</strain>
    </source>
</reference>
<protein>
    <submittedName>
        <fullName evidence="1">21278_t:CDS:1</fullName>
    </submittedName>
</protein>
<comment type="caution">
    <text evidence="1">The sequence shown here is derived from an EMBL/GenBank/DDBJ whole genome shotgun (WGS) entry which is preliminary data.</text>
</comment>
<feature type="non-terminal residue" evidence="1">
    <location>
        <position position="315"/>
    </location>
</feature>
<evidence type="ECO:0000313" key="2">
    <source>
        <dbReference type="Proteomes" id="UP000789920"/>
    </source>
</evidence>
<gene>
    <name evidence="1" type="ORF">RPERSI_LOCUS14944</name>
</gene>
<keyword evidence="2" id="KW-1185">Reference proteome</keyword>
<accession>A0ACA9QLY7</accession>